<comment type="caution">
    <text evidence="2">The sequence shown here is derived from an EMBL/GenBank/DDBJ whole genome shotgun (WGS) entry which is preliminary data.</text>
</comment>
<accession>A0ABR0SPS0</accession>
<dbReference type="InterPro" id="IPR014347">
    <property type="entry name" value="Tautomerase/MIF_sf"/>
</dbReference>
<feature type="domain" description="Tautomerase cis-CaaD-like" evidence="1">
    <location>
        <begin position="1"/>
        <end position="140"/>
    </location>
</feature>
<reference evidence="2 3" key="1">
    <citation type="submission" date="2024-01" db="EMBL/GenBank/DDBJ databases">
        <title>Complete genome of Cladobotryum mycophilum ATHUM6906.</title>
        <authorList>
            <person name="Christinaki A.C."/>
            <person name="Myridakis A.I."/>
            <person name="Kouvelis V.N."/>
        </authorList>
    </citation>
    <scope>NUCLEOTIDE SEQUENCE [LARGE SCALE GENOMIC DNA]</scope>
    <source>
        <strain evidence="2 3">ATHUM6906</strain>
    </source>
</reference>
<gene>
    <name evidence="2" type="ORF">PT974_07622</name>
</gene>
<organism evidence="2 3">
    <name type="scientific">Cladobotryum mycophilum</name>
    <dbReference type="NCBI Taxonomy" id="491253"/>
    <lineage>
        <taxon>Eukaryota</taxon>
        <taxon>Fungi</taxon>
        <taxon>Dikarya</taxon>
        <taxon>Ascomycota</taxon>
        <taxon>Pezizomycotina</taxon>
        <taxon>Sordariomycetes</taxon>
        <taxon>Hypocreomycetidae</taxon>
        <taxon>Hypocreales</taxon>
        <taxon>Hypocreaceae</taxon>
        <taxon>Cladobotryum</taxon>
    </lineage>
</organism>
<sequence length="153" mass="17621">MPLWVVYHPPGTFSDDESKQAFSKSATSFYTSKGLPAFYVIVEFIQLNTNNTWIGGEKQDPNKPFVRIAIDHIARSMPDTDEYRLNATARLEELLKPHIADKGWKYEYHIDETDRRLWRIDGYVPPPTGSEAEQLWFSKNHAVPYDTEATVAN</sequence>
<dbReference type="Proteomes" id="UP001338125">
    <property type="component" value="Unassembled WGS sequence"/>
</dbReference>
<dbReference type="Gene3D" id="3.30.429.10">
    <property type="entry name" value="Macrophage Migration Inhibitory Factor"/>
    <property type="match status" value="1"/>
</dbReference>
<dbReference type="InterPro" id="IPR028116">
    <property type="entry name" value="Cis-CaaD-like"/>
</dbReference>
<evidence type="ECO:0000313" key="3">
    <source>
        <dbReference type="Proteomes" id="UP001338125"/>
    </source>
</evidence>
<evidence type="ECO:0000259" key="1">
    <source>
        <dbReference type="Pfam" id="PF14832"/>
    </source>
</evidence>
<dbReference type="EMBL" id="JAVFKD010000012">
    <property type="protein sequence ID" value="KAK5994179.1"/>
    <property type="molecule type" value="Genomic_DNA"/>
</dbReference>
<protein>
    <recommendedName>
        <fullName evidence="1">Tautomerase cis-CaaD-like domain-containing protein</fullName>
    </recommendedName>
</protein>
<keyword evidence="3" id="KW-1185">Reference proteome</keyword>
<name>A0ABR0SPS0_9HYPO</name>
<dbReference type="Pfam" id="PF14832">
    <property type="entry name" value="Tautomerase_3"/>
    <property type="match status" value="1"/>
</dbReference>
<evidence type="ECO:0000313" key="2">
    <source>
        <dbReference type="EMBL" id="KAK5994179.1"/>
    </source>
</evidence>
<proteinExistence type="predicted"/>